<dbReference type="InterPro" id="IPR003356">
    <property type="entry name" value="DNA_methylase_A-5"/>
</dbReference>
<dbReference type="Pfam" id="PF02384">
    <property type="entry name" value="N6_Mtase"/>
    <property type="match status" value="1"/>
</dbReference>
<dbReference type="GO" id="GO:0009007">
    <property type="term" value="F:site-specific DNA-methyltransferase (adenine-specific) activity"/>
    <property type="evidence" value="ECO:0007669"/>
    <property type="project" value="UniProtKB-EC"/>
</dbReference>
<evidence type="ECO:0000259" key="9">
    <source>
        <dbReference type="Pfam" id="PF02384"/>
    </source>
</evidence>
<dbReference type="EC" id="2.1.1.72" evidence="2"/>
<evidence type="ECO:0000256" key="4">
    <source>
        <dbReference type="ARBA" id="ARBA00022679"/>
    </source>
</evidence>
<keyword evidence="8" id="KW-0175">Coiled coil</keyword>
<comment type="similarity">
    <text evidence="1">Belongs to the N(4)/N(6)-methyltransferase family.</text>
</comment>
<evidence type="ECO:0000256" key="6">
    <source>
        <dbReference type="ARBA" id="ARBA00022747"/>
    </source>
</evidence>
<evidence type="ECO:0000256" key="1">
    <source>
        <dbReference type="ARBA" id="ARBA00006594"/>
    </source>
</evidence>
<dbReference type="GO" id="GO:0003677">
    <property type="term" value="F:DNA binding"/>
    <property type="evidence" value="ECO:0007669"/>
    <property type="project" value="InterPro"/>
</dbReference>
<comment type="catalytic activity">
    <reaction evidence="7">
        <text>a 2'-deoxyadenosine in DNA + S-adenosyl-L-methionine = an N(6)-methyl-2'-deoxyadenosine in DNA + S-adenosyl-L-homocysteine + H(+)</text>
        <dbReference type="Rhea" id="RHEA:15197"/>
        <dbReference type="Rhea" id="RHEA-COMP:12418"/>
        <dbReference type="Rhea" id="RHEA-COMP:12419"/>
        <dbReference type="ChEBI" id="CHEBI:15378"/>
        <dbReference type="ChEBI" id="CHEBI:57856"/>
        <dbReference type="ChEBI" id="CHEBI:59789"/>
        <dbReference type="ChEBI" id="CHEBI:90615"/>
        <dbReference type="ChEBI" id="CHEBI:90616"/>
        <dbReference type="EC" id="2.1.1.72"/>
    </reaction>
</comment>
<dbReference type="PRINTS" id="PR00507">
    <property type="entry name" value="N12N6MTFRASE"/>
</dbReference>
<dbReference type="GO" id="GO:0009307">
    <property type="term" value="P:DNA restriction-modification system"/>
    <property type="evidence" value="ECO:0007669"/>
    <property type="project" value="UniProtKB-KW"/>
</dbReference>
<evidence type="ECO:0000313" key="11">
    <source>
        <dbReference type="Proteomes" id="UP000190868"/>
    </source>
</evidence>
<sequence length="603" mass="68612">MPNERKTEGILRNHFGQYTNIISIEEQKSDILKIDKLLKTASKNGSAKGYPDFIISYKQNSQFLIVVECKADIKKHESESKDKYSDFAVDGVLLYASYLSKDFDVLAIGIGGEDESHLKVSHFLHLKGESKASAIFDDKLLSPNEYLNGYLKSPEKFRQDYKTLLDFTKSLNEKLHIYKILESQRSLLISCILIALENEAFKSSYASYKTAKNLAEALVKTVSDELENANIGLEKLNNLNIQFSFIKTDTSLSKKENVLKELIDEIDENINQFIKTHEYFDVLGQLYIEFLRYANSDKGLGIVLTPPHITELFAELAQVNKDSVIYDNCTGTGGFLISAMKKMLQDAKGDEAKEKEIKSKQLIGVEYQSHIFALAVSNMYIHQDGKTNIINGSCFDKNVIDKVKEYKPTVGFLNPPYKSNKKNDTDEFEFILNNLECLVDGGTCIAIVPMQSALATKSNAYELKKNILKNHTLEAVLSMPDELFFNSKVGVVSCIMIFKAHKPHPKNKETYFGYYKDDGFVKRKIRGRFDAFGKWEAIKEKWISNYINKKQEAGFSVSKIITADDEWCAEAYMQTDYIKLSEEDFENTVLNYATFLFNNKIQG</sequence>
<accession>A0A1S6U653</accession>
<feature type="coiled-coil region" evidence="8">
    <location>
        <begin position="219"/>
        <end position="272"/>
    </location>
</feature>
<dbReference type="Gene3D" id="3.40.50.150">
    <property type="entry name" value="Vaccinia Virus protein VP39"/>
    <property type="match status" value="1"/>
</dbReference>
<feature type="domain" description="DNA methylase adenine-specific" evidence="9">
    <location>
        <begin position="281"/>
        <end position="557"/>
    </location>
</feature>
<keyword evidence="5" id="KW-0949">S-adenosyl-L-methionine</keyword>
<evidence type="ECO:0000256" key="7">
    <source>
        <dbReference type="ARBA" id="ARBA00047942"/>
    </source>
</evidence>
<evidence type="ECO:0000256" key="3">
    <source>
        <dbReference type="ARBA" id="ARBA00022603"/>
    </source>
</evidence>
<protein>
    <recommendedName>
        <fullName evidence="2">site-specific DNA-methyltransferase (adenine-specific)</fullName>
        <ecNumber evidence="2">2.1.1.72</ecNumber>
    </recommendedName>
</protein>
<keyword evidence="3" id="KW-0489">Methyltransferase</keyword>
<keyword evidence="11" id="KW-1185">Reference proteome</keyword>
<dbReference type="REBASE" id="192539">
    <property type="entry name" value="Csp8021ORF393P"/>
</dbReference>
<dbReference type="EMBL" id="CP017258">
    <property type="protein sequence ID" value="AQW87236.1"/>
    <property type="molecule type" value="Genomic_DNA"/>
</dbReference>
<evidence type="ECO:0000256" key="5">
    <source>
        <dbReference type="ARBA" id="ARBA00022691"/>
    </source>
</evidence>
<dbReference type="InterPro" id="IPR051537">
    <property type="entry name" value="DNA_Adenine_Mtase"/>
</dbReference>
<dbReference type="PANTHER" id="PTHR42933">
    <property type="entry name" value="SLR6095 PROTEIN"/>
    <property type="match status" value="1"/>
</dbReference>
<dbReference type="SUPFAM" id="SSF53335">
    <property type="entry name" value="S-adenosyl-L-methionine-dependent methyltransferases"/>
    <property type="match status" value="1"/>
</dbReference>
<dbReference type="AlphaFoldDB" id="A0A1S6U653"/>
<evidence type="ECO:0000256" key="8">
    <source>
        <dbReference type="SAM" id="Coils"/>
    </source>
</evidence>
<dbReference type="RefSeq" id="WP_078424292.1">
    <property type="nucleotide sequence ID" value="NZ_CP017258.1"/>
</dbReference>
<dbReference type="InterPro" id="IPR029063">
    <property type="entry name" value="SAM-dependent_MTases_sf"/>
</dbReference>
<evidence type="ECO:0000313" key="10">
    <source>
        <dbReference type="EMBL" id="AQW87236.1"/>
    </source>
</evidence>
<evidence type="ECO:0000256" key="2">
    <source>
        <dbReference type="ARBA" id="ARBA00011900"/>
    </source>
</evidence>
<gene>
    <name evidence="10" type="primary">hsdM</name>
    <name evidence="10" type="ORF">CPIN18021_0393</name>
</gene>
<reference evidence="11" key="1">
    <citation type="submission" date="2016-09" db="EMBL/GenBank/DDBJ databases">
        <title>Comparative genomics of the Campylobacter concisus group.</title>
        <authorList>
            <person name="Miller W.G."/>
            <person name="Yee E."/>
            <person name="Chapman M.H."/>
            <person name="Huynh S."/>
            <person name="Bono J.L."/>
            <person name="On S.L.W."/>
            <person name="StLeger J."/>
            <person name="Foster G."/>
            <person name="Parker C.T."/>
        </authorList>
    </citation>
    <scope>NUCLEOTIDE SEQUENCE [LARGE SCALE GENOMIC DNA]</scope>
    <source>
        <strain evidence="11">RM18021</strain>
    </source>
</reference>
<keyword evidence="6" id="KW-0680">Restriction system</keyword>
<dbReference type="PANTHER" id="PTHR42933:SF1">
    <property type="entry name" value="SITE-SPECIFIC DNA-METHYLTRANSFERASE (ADENINE-SPECIFIC)"/>
    <property type="match status" value="1"/>
</dbReference>
<dbReference type="Proteomes" id="UP000190868">
    <property type="component" value="Chromosome"/>
</dbReference>
<organism evidence="10 11">
    <name type="scientific">Campylobacter pinnipediorum subsp. caledonicus</name>
    <dbReference type="NCBI Taxonomy" id="1874362"/>
    <lineage>
        <taxon>Bacteria</taxon>
        <taxon>Pseudomonadati</taxon>
        <taxon>Campylobacterota</taxon>
        <taxon>Epsilonproteobacteria</taxon>
        <taxon>Campylobacterales</taxon>
        <taxon>Campylobacteraceae</taxon>
        <taxon>Campylobacter</taxon>
    </lineage>
</organism>
<proteinExistence type="inferred from homology"/>
<dbReference type="GO" id="GO:0008170">
    <property type="term" value="F:N-methyltransferase activity"/>
    <property type="evidence" value="ECO:0007669"/>
    <property type="project" value="InterPro"/>
</dbReference>
<dbReference type="GO" id="GO:0032259">
    <property type="term" value="P:methylation"/>
    <property type="evidence" value="ECO:0007669"/>
    <property type="project" value="UniProtKB-KW"/>
</dbReference>
<name>A0A1S6U653_9BACT</name>
<keyword evidence="4" id="KW-0808">Transferase</keyword>